<keyword evidence="3" id="KW-1185">Reference proteome</keyword>
<proteinExistence type="predicted"/>
<feature type="chain" id="PRO_5040105825" evidence="1">
    <location>
        <begin position="18"/>
        <end position="92"/>
    </location>
</feature>
<organism evidence="2 3">
    <name type="scientific">Amylocarpus encephaloides</name>
    <dbReference type="NCBI Taxonomy" id="45428"/>
    <lineage>
        <taxon>Eukaryota</taxon>
        <taxon>Fungi</taxon>
        <taxon>Dikarya</taxon>
        <taxon>Ascomycota</taxon>
        <taxon>Pezizomycotina</taxon>
        <taxon>Leotiomycetes</taxon>
        <taxon>Helotiales</taxon>
        <taxon>Helotiales incertae sedis</taxon>
        <taxon>Amylocarpus</taxon>
    </lineage>
</organism>
<evidence type="ECO:0000313" key="3">
    <source>
        <dbReference type="Proteomes" id="UP000824998"/>
    </source>
</evidence>
<protein>
    <submittedName>
        <fullName evidence="2">Uncharacterized protein</fullName>
    </submittedName>
</protein>
<dbReference type="EMBL" id="MU251693">
    <property type="protein sequence ID" value="KAG9230207.1"/>
    <property type="molecule type" value="Genomic_DNA"/>
</dbReference>
<name>A0A9P7YBJ5_9HELO</name>
<dbReference type="AlphaFoldDB" id="A0A9P7YBJ5"/>
<dbReference type="Proteomes" id="UP000824998">
    <property type="component" value="Unassembled WGS sequence"/>
</dbReference>
<evidence type="ECO:0000256" key="1">
    <source>
        <dbReference type="SAM" id="SignalP"/>
    </source>
</evidence>
<gene>
    <name evidence="2" type="ORF">BJ875DRAFT_163578</name>
</gene>
<reference evidence="2" key="1">
    <citation type="journal article" date="2021" name="IMA Fungus">
        <title>Genomic characterization of three marine fungi, including Emericellopsis atlantica sp. nov. with signatures of a generalist lifestyle and marine biomass degradation.</title>
        <authorList>
            <person name="Hagestad O.C."/>
            <person name="Hou L."/>
            <person name="Andersen J.H."/>
            <person name="Hansen E.H."/>
            <person name="Altermark B."/>
            <person name="Li C."/>
            <person name="Kuhnert E."/>
            <person name="Cox R.J."/>
            <person name="Crous P.W."/>
            <person name="Spatafora J.W."/>
            <person name="Lail K."/>
            <person name="Amirebrahimi M."/>
            <person name="Lipzen A."/>
            <person name="Pangilinan J."/>
            <person name="Andreopoulos W."/>
            <person name="Hayes R.D."/>
            <person name="Ng V."/>
            <person name="Grigoriev I.V."/>
            <person name="Jackson S.A."/>
            <person name="Sutton T.D.S."/>
            <person name="Dobson A.D.W."/>
            <person name="Rama T."/>
        </authorList>
    </citation>
    <scope>NUCLEOTIDE SEQUENCE</scope>
    <source>
        <strain evidence="2">TRa018bII</strain>
    </source>
</reference>
<keyword evidence="1" id="KW-0732">Signal</keyword>
<comment type="caution">
    <text evidence="2">The sequence shown here is derived from an EMBL/GenBank/DDBJ whole genome shotgun (WGS) entry which is preliminary data.</text>
</comment>
<feature type="signal peptide" evidence="1">
    <location>
        <begin position="1"/>
        <end position="17"/>
    </location>
</feature>
<sequence>MFVHLLTLGLKLILTDTSPFIGCLSSSNDLGIRQANSRLIKHTRSLVRGLPPSPTAYYFSSFYTLGCICHSLNEYQHSSTKPSSLESLTPIH</sequence>
<evidence type="ECO:0000313" key="2">
    <source>
        <dbReference type="EMBL" id="KAG9230207.1"/>
    </source>
</evidence>
<accession>A0A9P7YBJ5</accession>